<keyword evidence="5" id="KW-0598">Phosphotransferase system</keyword>
<keyword evidence="1" id="KW-0813">Transport</keyword>
<evidence type="ECO:0000256" key="2">
    <source>
        <dbReference type="ARBA" id="ARBA00022553"/>
    </source>
</evidence>
<dbReference type="SUPFAM" id="SSF55804">
    <property type="entry name" value="Phoshotransferase/anion transport protein"/>
    <property type="match status" value="1"/>
</dbReference>
<dbReference type="PANTHER" id="PTHR47738">
    <property type="entry name" value="PTS SYSTEM FRUCTOSE-LIKE EIIA COMPONENT-RELATED"/>
    <property type="match status" value="1"/>
</dbReference>
<keyword evidence="8" id="KW-1185">Reference proteome</keyword>
<protein>
    <submittedName>
        <fullName evidence="7">PTS system transporter protein</fullName>
    </submittedName>
</protein>
<dbReference type="InterPro" id="IPR002178">
    <property type="entry name" value="PTS_EIIA_type-2_dom"/>
</dbReference>
<dbReference type="PROSITE" id="PS51094">
    <property type="entry name" value="PTS_EIIA_TYPE_2"/>
    <property type="match status" value="1"/>
</dbReference>
<keyword evidence="3" id="KW-0762">Sugar transport</keyword>
<evidence type="ECO:0000256" key="3">
    <source>
        <dbReference type="ARBA" id="ARBA00022597"/>
    </source>
</evidence>
<keyword evidence="4" id="KW-0808">Transferase</keyword>
<dbReference type="NCBIfam" id="TIGR00848">
    <property type="entry name" value="fruA"/>
    <property type="match status" value="1"/>
</dbReference>
<gene>
    <name evidence="7" type="primary">manP_4</name>
    <name evidence="7" type="ORF">SAMEA4412692_02230</name>
</gene>
<dbReference type="STRING" id="1123308.GCA_000380085_01073"/>
<proteinExistence type="predicted"/>
<reference evidence="7 8" key="1">
    <citation type="submission" date="2017-06" db="EMBL/GenBank/DDBJ databases">
        <authorList>
            <consortium name="Pathogen Informatics"/>
        </authorList>
    </citation>
    <scope>NUCLEOTIDE SEQUENCE [LARGE SCALE GENOMIC DNA]</scope>
    <source>
        <strain evidence="7 8">NCTC13788</strain>
    </source>
</reference>
<sequence>MVKTNIITSDLIFLDENLVNKTEIIHRIAKKAKDINYLSDENAFVDSVMKREEEVPTAIGHGIAIPHGKTDIVKNPFIAFFRSKNKFKWTEGFEEEVQLIFQVGVPETGTEKLHLKFISEVSKKLLHEDFRNQLLTTKDANKVFELLNSIKV</sequence>
<dbReference type="RefSeq" id="WP_018373647.1">
    <property type="nucleotide sequence ID" value="NZ_LT906439.1"/>
</dbReference>
<keyword evidence="2" id="KW-0597">Phosphoprotein</keyword>
<accession>A0A239T0I8</accession>
<evidence type="ECO:0000313" key="8">
    <source>
        <dbReference type="Proteomes" id="UP000215185"/>
    </source>
</evidence>
<feature type="domain" description="PTS EIIA type-2" evidence="6">
    <location>
        <begin position="5"/>
        <end position="150"/>
    </location>
</feature>
<dbReference type="InterPro" id="IPR051541">
    <property type="entry name" value="PTS_SugarTrans_NitroReg"/>
</dbReference>
<evidence type="ECO:0000256" key="1">
    <source>
        <dbReference type="ARBA" id="ARBA00022448"/>
    </source>
</evidence>
<evidence type="ECO:0000313" key="7">
    <source>
        <dbReference type="EMBL" id="SNU91240.1"/>
    </source>
</evidence>
<dbReference type="EMBL" id="LT906439">
    <property type="protein sequence ID" value="SNU91240.1"/>
    <property type="molecule type" value="Genomic_DNA"/>
</dbReference>
<dbReference type="PANTHER" id="PTHR47738:SF2">
    <property type="entry name" value="PTS SYSTEM FRUCTOSE-LIKE EIIA COMPONENT"/>
    <property type="match status" value="1"/>
</dbReference>
<dbReference type="InterPro" id="IPR016152">
    <property type="entry name" value="PTrfase/Anion_transptr"/>
</dbReference>
<dbReference type="Proteomes" id="UP000215185">
    <property type="component" value="Chromosome 1"/>
</dbReference>
<dbReference type="eggNOG" id="COG1762">
    <property type="taxonomic scope" value="Bacteria"/>
</dbReference>
<dbReference type="PROSITE" id="PS00372">
    <property type="entry name" value="PTS_EIIA_TYPE_2_HIS"/>
    <property type="match status" value="1"/>
</dbReference>
<dbReference type="AlphaFoldDB" id="A0A239T0I8"/>
<dbReference type="KEGG" id="smen:SAMEA4412692_2230"/>
<evidence type="ECO:0000259" key="6">
    <source>
        <dbReference type="PROSITE" id="PS51094"/>
    </source>
</evidence>
<dbReference type="Pfam" id="PF00359">
    <property type="entry name" value="PTS_EIIA_2"/>
    <property type="match status" value="1"/>
</dbReference>
<evidence type="ECO:0000256" key="4">
    <source>
        <dbReference type="ARBA" id="ARBA00022679"/>
    </source>
</evidence>
<dbReference type="CDD" id="cd00211">
    <property type="entry name" value="PTS_IIA_fru"/>
    <property type="match status" value="1"/>
</dbReference>
<dbReference type="GO" id="GO:0009401">
    <property type="term" value="P:phosphoenolpyruvate-dependent sugar phosphotransferase system"/>
    <property type="evidence" value="ECO:0007669"/>
    <property type="project" value="UniProtKB-KW"/>
</dbReference>
<dbReference type="OrthoDB" id="95460at2"/>
<evidence type="ECO:0000256" key="5">
    <source>
        <dbReference type="ARBA" id="ARBA00022683"/>
    </source>
</evidence>
<dbReference type="Gene3D" id="3.40.930.10">
    <property type="entry name" value="Mannitol-specific EII, Chain A"/>
    <property type="match status" value="1"/>
</dbReference>
<dbReference type="InterPro" id="IPR004715">
    <property type="entry name" value="PTS_IIA_fruc"/>
</dbReference>
<dbReference type="GO" id="GO:0008982">
    <property type="term" value="F:protein-N(PI)-phosphohistidine-sugar phosphotransferase activity"/>
    <property type="evidence" value="ECO:0007669"/>
    <property type="project" value="InterPro"/>
</dbReference>
<organism evidence="7 8">
    <name type="scientific">Streptococcus merionis</name>
    <dbReference type="NCBI Taxonomy" id="400065"/>
    <lineage>
        <taxon>Bacteria</taxon>
        <taxon>Bacillati</taxon>
        <taxon>Bacillota</taxon>
        <taxon>Bacilli</taxon>
        <taxon>Lactobacillales</taxon>
        <taxon>Streptococcaceae</taxon>
        <taxon>Streptococcus</taxon>
    </lineage>
</organism>
<dbReference type="GO" id="GO:0016020">
    <property type="term" value="C:membrane"/>
    <property type="evidence" value="ECO:0007669"/>
    <property type="project" value="InterPro"/>
</dbReference>
<name>A0A239T0I8_9STRE</name>